<dbReference type="Pfam" id="PF01638">
    <property type="entry name" value="HxlR"/>
    <property type="match status" value="1"/>
</dbReference>
<keyword evidence="3" id="KW-0804">Transcription</keyword>
<dbReference type="STRING" id="427683.A5481_16715"/>
<evidence type="ECO:0000256" key="3">
    <source>
        <dbReference type="ARBA" id="ARBA00023163"/>
    </source>
</evidence>
<dbReference type="InterPro" id="IPR036388">
    <property type="entry name" value="WH-like_DNA-bd_sf"/>
</dbReference>
<dbReference type="PANTHER" id="PTHR33204">
    <property type="entry name" value="TRANSCRIPTIONAL REGULATOR, MARR FAMILY"/>
    <property type="match status" value="1"/>
</dbReference>
<keyword evidence="1" id="KW-0805">Transcription regulation</keyword>
<dbReference type="AlphaFoldDB" id="A0A179SAX0"/>
<comment type="caution">
    <text evidence="6">The sequence shown here is derived from an EMBL/GenBank/DDBJ whole genome shotgun (WGS) entry which is preliminary data.</text>
</comment>
<evidence type="ECO:0000256" key="2">
    <source>
        <dbReference type="ARBA" id="ARBA00023125"/>
    </source>
</evidence>
<gene>
    <name evidence="6" type="ORF">A5481_16715</name>
</gene>
<proteinExistence type="predicted"/>
<evidence type="ECO:0000256" key="1">
    <source>
        <dbReference type="ARBA" id="ARBA00023015"/>
    </source>
</evidence>
<feature type="region of interest" description="Disordered" evidence="4">
    <location>
        <begin position="1"/>
        <end position="25"/>
    </location>
</feature>
<dbReference type="EMBL" id="LWHQ01000034">
    <property type="protein sequence ID" value="OAS23311.1"/>
    <property type="molecule type" value="Genomic_DNA"/>
</dbReference>
<protein>
    <submittedName>
        <fullName evidence="6">Transcriptional regulator</fullName>
    </submittedName>
</protein>
<feature type="domain" description="HTH hxlR-type" evidence="5">
    <location>
        <begin position="48"/>
        <end position="152"/>
    </location>
</feature>
<name>A0A179SAX0_9HYPH</name>
<dbReference type="GO" id="GO:0003677">
    <property type="term" value="F:DNA binding"/>
    <property type="evidence" value="ECO:0007669"/>
    <property type="project" value="UniProtKB-KW"/>
</dbReference>
<evidence type="ECO:0000313" key="6">
    <source>
        <dbReference type="EMBL" id="OAS23311.1"/>
    </source>
</evidence>
<dbReference type="InterPro" id="IPR036390">
    <property type="entry name" value="WH_DNA-bd_sf"/>
</dbReference>
<feature type="compositionally biased region" description="Acidic residues" evidence="4">
    <location>
        <begin position="1"/>
        <end position="10"/>
    </location>
</feature>
<dbReference type="InterPro" id="IPR002577">
    <property type="entry name" value="HTH_HxlR"/>
</dbReference>
<dbReference type="Proteomes" id="UP000078316">
    <property type="component" value="Unassembled WGS sequence"/>
</dbReference>
<reference evidence="6 7" key="1">
    <citation type="submission" date="2016-04" db="EMBL/GenBank/DDBJ databases">
        <authorList>
            <person name="Evans L.H."/>
            <person name="Alamgir A."/>
            <person name="Owens N."/>
            <person name="Weber N.D."/>
            <person name="Virtaneva K."/>
            <person name="Barbian K."/>
            <person name="Babar A."/>
            <person name="Rosenke K."/>
        </authorList>
    </citation>
    <scope>NUCLEOTIDE SEQUENCE [LARGE SCALE GENOMIC DNA]</scope>
    <source>
        <strain evidence="6 7">PMB02</strain>
    </source>
</reference>
<evidence type="ECO:0000259" key="5">
    <source>
        <dbReference type="PROSITE" id="PS51118"/>
    </source>
</evidence>
<dbReference type="OrthoDB" id="9800350at2"/>
<sequence>MGGLLDDDAGDDRYPPGAQERTCSAPSVEKDTVMARTRHRSLDCSPGCAVEATLQLIDGKWKGVILYHLLDEVPEPEGALRFSALRRRMPNVTQRMLTNQLRELEADGLVHRTVYAEVPPRVEYRLTARGRSLAPVIRALKAWGDAHATPEASPEAGSRAA</sequence>
<dbReference type="SUPFAM" id="SSF46785">
    <property type="entry name" value="Winged helix' DNA-binding domain"/>
    <property type="match status" value="1"/>
</dbReference>
<dbReference type="PROSITE" id="PS51118">
    <property type="entry name" value="HTH_HXLR"/>
    <property type="match status" value="1"/>
</dbReference>
<keyword evidence="2" id="KW-0238">DNA-binding</keyword>
<dbReference type="PANTHER" id="PTHR33204:SF29">
    <property type="entry name" value="TRANSCRIPTIONAL REGULATOR"/>
    <property type="match status" value="1"/>
</dbReference>
<organism evidence="6 7">
    <name type="scientific">Methylobacterium platani</name>
    <dbReference type="NCBI Taxonomy" id="427683"/>
    <lineage>
        <taxon>Bacteria</taxon>
        <taxon>Pseudomonadati</taxon>
        <taxon>Pseudomonadota</taxon>
        <taxon>Alphaproteobacteria</taxon>
        <taxon>Hyphomicrobiales</taxon>
        <taxon>Methylobacteriaceae</taxon>
        <taxon>Methylobacterium</taxon>
    </lineage>
</organism>
<evidence type="ECO:0000256" key="4">
    <source>
        <dbReference type="SAM" id="MobiDB-lite"/>
    </source>
</evidence>
<accession>A0A179SAX0</accession>
<evidence type="ECO:0000313" key="7">
    <source>
        <dbReference type="Proteomes" id="UP000078316"/>
    </source>
</evidence>
<dbReference type="Gene3D" id="1.10.10.10">
    <property type="entry name" value="Winged helix-like DNA-binding domain superfamily/Winged helix DNA-binding domain"/>
    <property type="match status" value="1"/>
</dbReference>